<dbReference type="EMBL" id="CP011367">
    <property type="protein sequence ID" value="AKJ94797.1"/>
    <property type="molecule type" value="Genomic_DNA"/>
</dbReference>
<evidence type="ECO:0000313" key="2">
    <source>
        <dbReference type="EMBL" id="AKJ94797.1"/>
    </source>
</evidence>
<accession>A0A0G3G5M4</accession>
<dbReference type="Pfam" id="PF01370">
    <property type="entry name" value="Epimerase"/>
    <property type="match status" value="1"/>
</dbReference>
<dbReference type="PANTHER" id="PTHR48079">
    <property type="entry name" value="PROTEIN YEEZ"/>
    <property type="match status" value="1"/>
</dbReference>
<dbReference type="RefSeq" id="WP_047250985.1">
    <property type="nucleotide sequence ID" value="NZ_CP011367.1"/>
</dbReference>
<protein>
    <submittedName>
        <fullName evidence="2">Nucleoside-diphosphate sugar epimerase</fullName>
    </submittedName>
</protein>
<dbReference type="InterPro" id="IPR036291">
    <property type="entry name" value="NAD(P)-bd_dom_sf"/>
</dbReference>
<dbReference type="SUPFAM" id="SSF51735">
    <property type="entry name" value="NAD(P)-binding Rossmann-fold domains"/>
    <property type="match status" value="1"/>
</dbReference>
<dbReference type="KEGG" id="tvr:TVD_05180"/>
<dbReference type="OrthoDB" id="9801056at2"/>
<dbReference type="PANTHER" id="PTHR48079:SF6">
    <property type="entry name" value="NAD(P)-BINDING DOMAIN-CONTAINING PROTEIN-RELATED"/>
    <property type="match status" value="1"/>
</dbReference>
<evidence type="ECO:0000259" key="1">
    <source>
        <dbReference type="Pfam" id="PF01370"/>
    </source>
</evidence>
<dbReference type="STRING" id="106634.TVD_05180"/>
<keyword evidence="3" id="KW-1185">Reference proteome</keyword>
<name>A0A0G3G5M4_9GAMM</name>
<organism evidence="2 3">
    <name type="scientific">Thioalkalivibrio versutus</name>
    <dbReference type="NCBI Taxonomy" id="106634"/>
    <lineage>
        <taxon>Bacteria</taxon>
        <taxon>Pseudomonadati</taxon>
        <taxon>Pseudomonadota</taxon>
        <taxon>Gammaproteobacteria</taxon>
        <taxon>Chromatiales</taxon>
        <taxon>Ectothiorhodospiraceae</taxon>
        <taxon>Thioalkalivibrio</taxon>
    </lineage>
</organism>
<dbReference type="PATRIC" id="fig|106634.4.peg.1056"/>
<sequence length="314" mass="33298">MGRVLVTGASGFVGKGLVGHLADDGSGWVPVAGVRERRGLFGEEWALGPLEAFGAEVGLPGGLDAVVHMAARAHVLDEPEADPLEAFRRVNLDGALRLARQAADSGVRRFLFVSSVGVNGNASQRPFTERDVPAPQEPYAVSKYEAEQALWDLAAATGMEVVVVRPPLVYGPGAPGNFGSLLRWVNKGVPLPLGAVTQNRRSLVALDNLVDLIVTCLEHPAAAGETFLVADGEDVSTAGLLRKVGDALERPARLVPVPVWMLRAGAMALGKREMARRLLGSLQVDASKAREVLGWVPPVSLDEGLRRAVAPLRR</sequence>
<dbReference type="GO" id="GO:0005737">
    <property type="term" value="C:cytoplasm"/>
    <property type="evidence" value="ECO:0007669"/>
    <property type="project" value="TreeGrafter"/>
</dbReference>
<dbReference type="InterPro" id="IPR001509">
    <property type="entry name" value="Epimerase_deHydtase"/>
</dbReference>
<dbReference type="CDD" id="cd05232">
    <property type="entry name" value="UDP_G4E_4_SDR_e"/>
    <property type="match status" value="1"/>
</dbReference>
<dbReference type="GO" id="GO:0004029">
    <property type="term" value="F:aldehyde dehydrogenase (NAD+) activity"/>
    <property type="evidence" value="ECO:0007669"/>
    <property type="project" value="TreeGrafter"/>
</dbReference>
<reference evidence="2 3" key="1">
    <citation type="submission" date="2015-04" db="EMBL/GenBank/DDBJ databases">
        <title>Complete Sequence for the Genome of the Thioalkalivibrio versutus D301.</title>
        <authorList>
            <person name="Mu T."/>
            <person name="Zhou J."/>
            <person name="Xu X."/>
        </authorList>
    </citation>
    <scope>NUCLEOTIDE SEQUENCE [LARGE SCALE GENOMIC DNA]</scope>
    <source>
        <strain evidence="2 3">D301</strain>
    </source>
</reference>
<dbReference type="InterPro" id="IPR051783">
    <property type="entry name" value="NAD(P)-dependent_oxidoreduct"/>
</dbReference>
<gene>
    <name evidence="2" type="ORF">TVD_05180</name>
</gene>
<dbReference type="Gene3D" id="3.40.50.720">
    <property type="entry name" value="NAD(P)-binding Rossmann-like Domain"/>
    <property type="match status" value="1"/>
</dbReference>
<proteinExistence type="predicted"/>
<feature type="domain" description="NAD-dependent epimerase/dehydratase" evidence="1">
    <location>
        <begin position="4"/>
        <end position="229"/>
    </location>
</feature>
<evidence type="ECO:0000313" key="3">
    <source>
        <dbReference type="Proteomes" id="UP000064201"/>
    </source>
</evidence>
<dbReference type="Proteomes" id="UP000064201">
    <property type="component" value="Chromosome"/>
</dbReference>
<dbReference type="AlphaFoldDB" id="A0A0G3G5M4"/>